<feature type="non-terminal residue" evidence="2">
    <location>
        <position position="182"/>
    </location>
</feature>
<keyword evidence="2" id="KW-0808">Transferase</keyword>
<gene>
    <name evidence="2" type="ORF">B1A_13717</name>
</gene>
<proteinExistence type="predicted"/>
<evidence type="ECO:0000259" key="1">
    <source>
        <dbReference type="Pfam" id="PF08241"/>
    </source>
</evidence>
<accession>T0ZLX8</accession>
<evidence type="ECO:0000313" key="2">
    <source>
        <dbReference type="EMBL" id="EQD49351.1"/>
    </source>
</evidence>
<feature type="domain" description="Methyltransferase type 11" evidence="1">
    <location>
        <begin position="144"/>
        <end position="181"/>
    </location>
</feature>
<dbReference type="AlphaFoldDB" id="T0ZLX8"/>
<reference evidence="2" key="1">
    <citation type="submission" date="2013-08" db="EMBL/GenBank/DDBJ databases">
        <authorList>
            <person name="Mendez C."/>
            <person name="Richter M."/>
            <person name="Ferrer M."/>
            <person name="Sanchez J."/>
        </authorList>
    </citation>
    <scope>NUCLEOTIDE SEQUENCE</scope>
</reference>
<name>T0ZLX8_9ZZZZ</name>
<dbReference type="GO" id="GO:0008757">
    <property type="term" value="F:S-adenosylmethionine-dependent methyltransferase activity"/>
    <property type="evidence" value="ECO:0007669"/>
    <property type="project" value="InterPro"/>
</dbReference>
<dbReference type="Gene3D" id="3.40.50.150">
    <property type="entry name" value="Vaccinia Virus protein VP39"/>
    <property type="match status" value="1"/>
</dbReference>
<reference evidence="2" key="2">
    <citation type="journal article" date="2014" name="ISME J.">
        <title>Microbial stratification in low pH oxic and suboxic macroscopic growths along an acid mine drainage.</title>
        <authorList>
            <person name="Mendez-Garcia C."/>
            <person name="Mesa V."/>
            <person name="Sprenger R.R."/>
            <person name="Richter M."/>
            <person name="Diez M.S."/>
            <person name="Solano J."/>
            <person name="Bargiela R."/>
            <person name="Golyshina O.V."/>
            <person name="Manteca A."/>
            <person name="Ramos J.L."/>
            <person name="Gallego J.R."/>
            <person name="Llorente I."/>
            <person name="Martins Dos Santos V.A."/>
            <person name="Jensen O.N."/>
            <person name="Pelaez A.I."/>
            <person name="Sanchez J."/>
            <person name="Ferrer M."/>
        </authorList>
    </citation>
    <scope>NUCLEOTIDE SEQUENCE</scope>
</reference>
<comment type="caution">
    <text evidence="2">The sequence shown here is derived from an EMBL/GenBank/DDBJ whole genome shotgun (WGS) entry which is preliminary data.</text>
</comment>
<dbReference type="CDD" id="cd02440">
    <property type="entry name" value="AdoMet_MTases"/>
    <property type="match status" value="1"/>
</dbReference>
<sequence length="182" mass="20435">MTPWPEEQLDSVTLCPLCHAPERTVLHEGLTDRIFFSAPGRWTLYRCTRCHCAYLDPIPNQASIALAYQNYYTHGAEPSGTSWPGRLKQFLLNDYFNAHYGSSLSPHSPLGRWLIPLLPLLKNKADMQVRHLPCSPQTPKVLADIGCGNGDFLALAARLGWDAWGTDMDPQAVEFARRRGTK</sequence>
<organism evidence="2">
    <name type="scientific">mine drainage metagenome</name>
    <dbReference type="NCBI Taxonomy" id="410659"/>
    <lineage>
        <taxon>unclassified sequences</taxon>
        <taxon>metagenomes</taxon>
        <taxon>ecological metagenomes</taxon>
    </lineage>
</organism>
<dbReference type="EMBL" id="AUZX01010055">
    <property type="protein sequence ID" value="EQD49351.1"/>
    <property type="molecule type" value="Genomic_DNA"/>
</dbReference>
<dbReference type="InterPro" id="IPR029063">
    <property type="entry name" value="SAM-dependent_MTases_sf"/>
</dbReference>
<dbReference type="GO" id="GO:0032259">
    <property type="term" value="P:methylation"/>
    <property type="evidence" value="ECO:0007669"/>
    <property type="project" value="UniProtKB-KW"/>
</dbReference>
<dbReference type="EC" id="2.1.1.-" evidence="2"/>
<dbReference type="Pfam" id="PF08241">
    <property type="entry name" value="Methyltransf_11"/>
    <property type="match status" value="1"/>
</dbReference>
<keyword evidence="2" id="KW-0489">Methyltransferase</keyword>
<dbReference type="InterPro" id="IPR013216">
    <property type="entry name" value="Methyltransf_11"/>
</dbReference>
<protein>
    <submittedName>
        <fullName evidence="2">Methyltransferase type 11</fullName>
        <ecNumber evidence="2">2.1.1.-</ecNumber>
    </submittedName>
</protein>
<dbReference type="SUPFAM" id="SSF53335">
    <property type="entry name" value="S-adenosyl-L-methionine-dependent methyltransferases"/>
    <property type="match status" value="1"/>
</dbReference>